<keyword evidence="2" id="KW-1133">Transmembrane helix</keyword>
<name>A0A2S1R143_9FLAO</name>
<reference evidence="4 5" key="1">
    <citation type="submission" date="2018-04" db="EMBL/GenBank/DDBJ databases">
        <title>Genome sequencing of Flavobacterium sp. HYN0059.</title>
        <authorList>
            <person name="Yi H."/>
            <person name="Baek C."/>
        </authorList>
    </citation>
    <scope>NUCLEOTIDE SEQUENCE [LARGE SCALE GENOMIC DNA]</scope>
    <source>
        <strain evidence="4 5">HYN0059</strain>
    </source>
</reference>
<keyword evidence="2" id="KW-0472">Membrane</keyword>
<evidence type="ECO:0000256" key="1">
    <source>
        <dbReference type="SAM" id="Coils"/>
    </source>
</evidence>
<feature type="transmembrane region" description="Helical" evidence="2">
    <location>
        <begin position="12"/>
        <end position="32"/>
    </location>
</feature>
<sequence length="239" mass="27971">MLSFFRNRPVKWLFVYKSFLAIIPFTIIQYALRTNRKVVRLELEKEQVQTENYRVQLEALRSKVDPHFLFNSLNTLRGMVHSNHPQSEEFILNLADFYRQALKYNENTTLTLSEELKVLEAFLFLMKSRNESGVHMKLMIDDAFQNWFLPTLSLQLLAENCFKHNAMSSKVPLLINVYTSADGYINVENNINPKMENKEPSGYGLGNLKRRYDLLGIENGMCFTQNENVFCVKLKLIKI</sequence>
<proteinExistence type="predicted"/>
<dbReference type="PANTHER" id="PTHR34220:SF7">
    <property type="entry name" value="SENSOR HISTIDINE KINASE YPDA"/>
    <property type="match status" value="1"/>
</dbReference>
<dbReference type="Proteomes" id="UP000244929">
    <property type="component" value="Chromosome"/>
</dbReference>
<evidence type="ECO:0000313" key="4">
    <source>
        <dbReference type="EMBL" id="AWH86354.1"/>
    </source>
</evidence>
<keyword evidence="1" id="KW-0175">Coiled coil</keyword>
<feature type="coiled-coil region" evidence="1">
    <location>
        <begin position="31"/>
        <end position="63"/>
    </location>
</feature>
<dbReference type="EMBL" id="CP029186">
    <property type="protein sequence ID" value="AWH86354.1"/>
    <property type="molecule type" value="Genomic_DNA"/>
</dbReference>
<protein>
    <recommendedName>
        <fullName evidence="3">Signal transduction histidine kinase internal region domain-containing protein</fullName>
    </recommendedName>
</protein>
<dbReference type="InterPro" id="IPR050640">
    <property type="entry name" value="Bact_2-comp_sensor_kinase"/>
</dbReference>
<evidence type="ECO:0000256" key="2">
    <source>
        <dbReference type="SAM" id="Phobius"/>
    </source>
</evidence>
<dbReference type="GO" id="GO:0016020">
    <property type="term" value="C:membrane"/>
    <property type="evidence" value="ECO:0007669"/>
    <property type="project" value="InterPro"/>
</dbReference>
<organism evidence="4 5">
    <name type="scientific">Flavobacterium album</name>
    <dbReference type="NCBI Taxonomy" id="2175091"/>
    <lineage>
        <taxon>Bacteria</taxon>
        <taxon>Pseudomonadati</taxon>
        <taxon>Bacteroidota</taxon>
        <taxon>Flavobacteriia</taxon>
        <taxon>Flavobacteriales</taxon>
        <taxon>Flavobacteriaceae</taxon>
        <taxon>Flavobacterium</taxon>
    </lineage>
</organism>
<dbReference type="KEGG" id="falb:HYN59_15105"/>
<evidence type="ECO:0000259" key="3">
    <source>
        <dbReference type="Pfam" id="PF06580"/>
    </source>
</evidence>
<evidence type="ECO:0000313" key="5">
    <source>
        <dbReference type="Proteomes" id="UP000244929"/>
    </source>
</evidence>
<gene>
    <name evidence="4" type="ORF">HYN59_15105</name>
</gene>
<keyword evidence="2" id="KW-0812">Transmembrane</keyword>
<dbReference type="Pfam" id="PF06580">
    <property type="entry name" value="His_kinase"/>
    <property type="match status" value="1"/>
</dbReference>
<keyword evidence="5" id="KW-1185">Reference proteome</keyword>
<dbReference type="GO" id="GO:0000155">
    <property type="term" value="F:phosphorelay sensor kinase activity"/>
    <property type="evidence" value="ECO:0007669"/>
    <property type="project" value="InterPro"/>
</dbReference>
<dbReference type="AlphaFoldDB" id="A0A2S1R143"/>
<dbReference type="OrthoDB" id="9809908at2"/>
<dbReference type="InterPro" id="IPR010559">
    <property type="entry name" value="Sig_transdc_His_kin_internal"/>
</dbReference>
<dbReference type="PANTHER" id="PTHR34220">
    <property type="entry name" value="SENSOR HISTIDINE KINASE YPDA"/>
    <property type="match status" value="1"/>
</dbReference>
<feature type="domain" description="Signal transduction histidine kinase internal region" evidence="3">
    <location>
        <begin position="56"/>
        <end position="131"/>
    </location>
</feature>
<accession>A0A2S1R143</accession>